<evidence type="ECO:0000313" key="2">
    <source>
        <dbReference type="Proteomes" id="UP000828941"/>
    </source>
</evidence>
<proteinExistence type="predicted"/>
<comment type="caution">
    <text evidence="1">The sequence shown here is derived from an EMBL/GenBank/DDBJ whole genome shotgun (WGS) entry which is preliminary data.</text>
</comment>
<dbReference type="EMBL" id="CM039428">
    <property type="protein sequence ID" value="KAI4352767.1"/>
    <property type="molecule type" value="Genomic_DNA"/>
</dbReference>
<protein>
    <submittedName>
        <fullName evidence="1">Uncharacterized protein</fullName>
    </submittedName>
</protein>
<dbReference type="Proteomes" id="UP000828941">
    <property type="component" value="Chromosome 3"/>
</dbReference>
<evidence type="ECO:0000313" key="1">
    <source>
        <dbReference type="EMBL" id="KAI4352767.1"/>
    </source>
</evidence>
<keyword evidence="2" id="KW-1185">Reference proteome</keyword>
<reference evidence="1 2" key="1">
    <citation type="journal article" date="2022" name="DNA Res.">
        <title>Chromosomal-level genome assembly of the orchid tree Bauhinia variegata (Leguminosae; Cercidoideae) supports the allotetraploid origin hypothesis of Bauhinia.</title>
        <authorList>
            <person name="Zhong Y."/>
            <person name="Chen Y."/>
            <person name="Zheng D."/>
            <person name="Pang J."/>
            <person name="Liu Y."/>
            <person name="Luo S."/>
            <person name="Meng S."/>
            <person name="Qian L."/>
            <person name="Wei D."/>
            <person name="Dai S."/>
            <person name="Zhou R."/>
        </authorList>
    </citation>
    <scope>NUCLEOTIDE SEQUENCE [LARGE SCALE GENOMIC DNA]</scope>
    <source>
        <strain evidence="1">BV-YZ2020</strain>
    </source>
</reference>
<accession>A0ACB9PVJ4</accession>
<organism evidence="1 2">
    <name type="scientific">Bauhinia variegata</name>
    <name type="common">Purple orchid tree</name>
    <name type="synonym">Phanera variegata</name>
    <dbReference type="NCBI Taxonomy" id="167791"/>
    <lineage>
        <taxon>Eukaryota</taxon>
        <taxon>Viridiplantae</taxon>
        <taxon>Streptophyta</taxon>
        <taxon>Embryophyta</taxon>
        <taxon>Tracheophyta</taxon>
        <taxon>Spermatophyta</taxon>
        <taxon>Magnoliopsida</taxon>
        <taxon>eudicotyledons</taxon>
        <taxon>Gunneridae</taxon>
        <taxon>Pentapetalae</taxon>
        <taxon>rosids</taxon>
        <taxon>fabids</taxon>
        <taxon>Fabales</taxon>
        <taxon>Fabaceae</taxon>
        <taxon>Cercidoideae</taxon>
        <taxon>Cercideae</taxon>
        <taxon>Bauhiniinae</taxon>
        <taxon>Bauhinia</taxon>
    </lineage>
</organism>
<gene>
    <name evidence="1" type="ORF">L6164_006988</name>
</gene>
<name>A0ACB9PVJ4_BAUVA</name>
<sequence length="173" mass="19007">MEPFWVKNTASSSIVVVGWHRLSYEFSDGSLNLEELKTQIRKVHAKVGNTKIDGTYIIFGAGAIQLLHAAVHALSAHDSVSTAKFITSTPYYPGDTSKWKKDAEDSSFIELVTSPNNPDGELRKAVLQGSNAKTIHDLAYYWPHFTPVPSPADEDLMIFTLSKLTGHAGSRFG</sequence>